<proteinExistence type="predicted"/>
<evidence type="ECO:0000256" key="1">
    <source>
        <dbReference type="SAM" id="MobiDB-lite"/>
    </source>
</evidence>
<protein>
    <submittedName>
        <fullName evidence="2">YgiB</fullName>
    </submittedName>
</protein>
<sequence length="278" mass="29738">MKRTKNINHSSFRKSWSARHLTPVALAVTAVFMLAGCEKSDETVSLYQNADDCSAANPGKAAECTTAYTNAVKEAERTAPKYATREDCVAEFGEGQCQQTPAQAGVAPENQAQAQSSGSFWMPLMAGYMMGRLMGGGMAQQQPLFSSKNPASPAYGQYTDASGKSYGAAQPGRTMNVPKTAMAPKPATTTTVTRGGFGESVAKQSTMQRSTAGSTSLLAQWAAKQHGKSQYYRAPGLARESDRVRFQLPYHVRRALLERRGVLQADPRAGGKAGSGHR</sequence>
<feature type="region of interest" description="Disordered" evidence="1">
    <location>
        <begin position="175"/>
        <end position="209"/>
    </location>
</feature>
<organism evidence="2 3">
    <name type="scientific">Klebsiella pneumoniae</name>
    <dbReference type="NCBI Taxonomy" id="573"/>
    <lineage>
        <taxon>Bacteria</taxon>
        <taxon>Pseudomonadati</taxon>
        <taxon>Pseudomonadota</taxon>
        <taxon>Gammaproteobacteria</taxon>
        <taxon>Enterobacterales</taxon>
        <taxon>Enterobacteriaceae</taxon>
        <taxon>Klebsiella/Raoultella group</taxon>
        <taxon>Klebsiella</taxon>
        <taxon>Klebsiella pneumoniae complex</taxon>
    </lineage>
</organism>
<evidence type="ECO:0000313" key="3">
    <source>
        <dbReference type="Proteomes" id="UP000255099"/>
    </source>
</evidence>
<reference evidence="2 3" key="1">
    <citation type="submission" date="2018-06" db="EMBL/GenBank/DDBJ databases">
        <authorList>
            <consortium name="Pathogen Informatics"/>
            <person name="Doyle S."/>
        </authorList>
    </citation>
    <scope>NUCLEOTIDE SEQUENCE [LARGE SCALE GENOMIC DNA]</scope>
    <source>
        <strain evidence="2 3">NCTC9637</strain>
    </source>
</reference>
<evidence type="ECO:0000313" key="2">
    <source>
        <dbReference type="EMBL" id="STT46378.1"/>
    </source>
</evidence>
<feature type="compositionally biased region" description="Low complexity" evidence="1">
    <location>
        <begin position="177"/>
        <end position="193"/>
    </location>
</feature>
<dbReference type="Pfam" id="PF06693">
    <property type="entry name" value="DUF1190"/>
    <property type="match status" value="1"/>
</dbReference>
<dbReference type="InterPro" id="IPR009576">
    <property type="entry name" value="Biofilm_formation_YgiB"/>
</dbReference>
<accession>A0A377VZV2</accession>
<dbReference type="EMBL" id="UGLB01000003">
    <property type="protein sequence ID" value="STT46378.1"/>
    <property type="molecule type" value="Genomic_DNA"/>
</dbReference>
<dbReference type="NCBIfam" id="NF008655">
    <property type="entry name" value="PRK11653.1"/>
    <property type="match status" value="1"/>
</dbReference>
<dbReference type="AlphaFoldDB" id="A0A377VZV2"/>
<name>A0A377VZV2_KLEPN</name>
<dbReference type="Proteomes" id="UP000255099">
    <property type="component" value="Unassembled WGS sequence"/>
</dbReference>
<gene>
    <name evidence="2" type="ORF">NCTC9637_01253</name>
</gene>